<gene>
    <name evidence="3" type="ORF">JQS30_09965</name>
</gene>
<keyword evidence="2" id="KW-0732">Signal</keyword>
<dbReference type="InterPro" id="IPR007410">
    <property type="entry name" value="LpqE-like"/>
</dbReference>
<feature type="region of interest" description="Disordered" evidence="1">
    <location>
        <begin position="163"/>
        <end position="195"/>
    </location>
</feature>
<dbReference type="InterPro" id="IPR036182">
    <property type="entry name" value="PCuAC_sf"/>
</dbReference>
<sequence>MTTARSLHTLSPRCLVGATAAFAATMTLIGCGSNHEPVSETPASTMADAVTVTDAWVAATDDAMTAAFGIIENSSATEVRIVEVASELSIMELHEVVAVDGNTTMRQKEAGFTIPAHGEHELVRGGDHFMFMSLEEPITAGDIVAITLIFDDDSELTVDTIAKDATGGEEEYESGDNHADHTEHDHNGHGKRDSV</sequence>
<dbReference type="Gene3D" id="2.60.40.1890">
    <property type="entry name" value="PCu(A)C copper chaperone"/>
    <property type="match status" value="1"/>
</dbReference>
<dbReference type="RefSeq" id="WP_213170137.1">
    <property type="nucleotide sequence ID" value="NZ_CP070496.1"/>
</dbReference>
<dbReference type="AlphaFoldDB" id="A0A895XRB3"/>
<evidence type="ECO:0000313" key="4">
    <source>
        <dbReference type="Proteomes" id="UP000662939"/>
    </source>
</evidence>
<dbReference type="Pfam" id="PF04314">
    <property type="entry name" value="PCuAC"/>
    <property type="match status" value="1"/>
</dbReference>
<feature type="signal peptide" evidence="2">
    <location>
        <begin position="1"/>
        <end position="23"/>
    </location>
</feature>
<dbReference type="Proteomes" id="UP000662939">
    <property type="component" value="Chromosome"/>
</dbReference>
<evidence type="ECO:0000256" key="1">
    <source>
        <dbReference type="SAM" id="MobiDB-lite"/>
    </source>
</evidence>
<reference evidence="3" key="1">
    <citation type="submission" date="2021-02" db="EMBL/GenBank/DDBJ databases">
        <title>Natronoglycomyces albus gen. nov., sp. nov, a haloalkaliphilic actinobacterium from a soda solonchak soil.</title>
        <authorList>
            <person name="Sorokin D.Y."/>
            <person name="Khijniak T.V."/>
            <person name="Zakharycheva A.P."/>
            <person name="Boueva O.V."/>
            <person name="Ariskina E.V."/>
            <person name="Hahnke R.L."/>
            <person name="Bunk B."/>
            <person name="Sproer C."/>
            <person name="Schumann P."/>
            <person name="Evtushenko L.I."/>
            <person name="Kublanov I.V."/>
        </authorList>
    </citation>
    <scope>NUCLEOTIDE SEQUENCE</scope>
    <source>
        <strain evidence="3">DSM 106290</strain>
    </source>
</reference>
<dbReference type="KEGG" id="nav:JQS30_09965"/>
<protein>
    <submittedName>
        <fullName evidence="3">Copper chaperone PCu(A)C</fullName>
    </submittedName>
</protein>
<proteinExistence type="predicted"/>
<evidence type="ECO:0000313" key="3">
    <source>
        <dbReference type="EMBL" id="QSB04138.1"/>
    </source>
</evidence>
<dbReference type="PANTHER" id="PTHR36302">
    <property type="entry name" value="BLR7088 PROTEIN"/>
    <property type="match status" value="1"/>
</dbReference>
<accession>A0A895XRB3</accession>
<feature type="compositionally biased region" description="Basic and acidic residues" evidence="1">
    <location>
        <begin position="175"/>
        <end position="195"/>
    </location>
</feature>
<dbReference type="SUPFAM" id="SSF110087">
    <property type="entry name" value="DR1885-like metal-binding protein"/>
    <property type="match status" value="1"/>
</dbReference>
<dbReference type="InterPro" id="IPR058248">
    <property type="entry name" value="Lxx211020-like"/>
</dbReference>
<feature type="chain" id="PRO_5034153544" evidence="2">
    <location>
        <begin position="24"/>
        <end position="195"/>
    </location>
</feature>
<keyword evidence="4" id="KW-1185">Reference proteome</keyword>
<dbReference type="PANTHER" id="PTHR36302:SF1">
    <property type="entry name" value="COPPER CHAPERONE PCU(A)C"/>
    <property type="match status" value="1"/>
</dbReference>
<name>A0A895XRB3_9ACTN</name>
<evidence type="ECO:0000256" key="2">
    <source>
        <dbReference type="SAM" id="SignalP"/>
    </source>
</evidence>
<dbReference type="EMBL" id="CP070496">
    <property type="protein sequence ID" value="QSB04138.1"/>
    <property type="molecule type" value="Genomic_DNA"/>
</dbReference>
<organism evidence="3 4">
    <name type="scientific">Natronoglycomyces albus</name>
    <dbReference type="NCBI Taxonomy" id="2811108"/>
    <lineage>
        <taxon>Bacteria</taxon>
        <taxon>Bacillati</taxon>
        <taxon>Actinomycetota</taxon>
        <taxon>Actinomycetes</taxon>
        <taxon>Glycomycetales</taxon>
        <taxon>Glycomycetaceae</taxon>
        <taxon>Natronoglycomyces</taxon>
    </lineage>
</organism>
<dbReference type="PROSITE" id="PS51257">
    <property type="entry name" value="PROKAR_LIPOPROTEIN"/>
    <property type="match status" value="1"/>
</dbReference>